<dbReference type="CDD" id="cd05784">
    <property type="entry name" value="DNA_polB_II_exo"/>
    <property type="match status" value="1"/>
</dbReference>
<dbReference type="InterPro" id="IPR043502">
    <property type="entry name" value="DNA/RNA_pol_sf"/>
</dbReference>
<keyword evidence="2 7" id="KW-0808">Transferase</keyword>
<organism evidence="10 11">
    <name type="scientific">Psychromonas ingrahamii (strain DSM 17664 / CCUG 51855 / 37)</name>
    <dbReference type="NCBI Taxonomy" id="357804"/>
    <lineage>
        <taxon>Bacteria</taxon>
        <taxon>Pseudomonadati</taxon>
        <taxon>Pseudomonadota</taxon>
        <taxon>Gammaproteobacteria</taxon>
        <taxon>Alteromonadales</taxon>
        <taxon>Psychromonadaceae</taxon>
        <taxon>Psychromonas</taxon>
    </lineage>
</organism>
<evidence type="ECO:0000256" key="2">
    <source>
        <dbReference type="ARBA" id="ARBA00022679"/>
    </source>
</evidence>
<dbReference type="Gene3D" id="3.90.1600.10">
    <property type="entry name" value="Palm domain of DNA polymerase"/>
    <property type="match status" value="2"/>
</dbReference>
<dbReference type="CDD" id="cd05537">
    <property type="entry name" value="POLBc_Pol_II"/>
    <property type="match status" value="1"/>
</dbReference>
<dbReference type="Gene3D" id="1.10.132.60">
    <property type="entry name" value="DNA polymerase family B, C-terminal domain"/>
    <property type="match status" value="1"/>
</dbReference>
<dbReference type="GO" id="GO:0008296">
    <property type="term" value="F:3'-5'-DNA exonuclease activity"/>
    <property type="evidence" value="ECO:0007669"/>
    <property type="project" value="TreeGrafter"/>
</dbReference>
<dbReference type="eggNOG" id="COG0417">
    <property type="taxonomic scope" value="Bacteria"/>
</dbReference>
<dbReference type="SMART" id="SM00486">
    <property type="entry name" value="POLBc"/>
    <property type="match status" value="1"/>
</dbReference>
<dbReference type="InterPro" id="IPR042087">
    <property type="entry name" value="DNA_pol_B_thumb"/>
</dbReference>
<dbReference type="OrthoDB" id="5807460at2"/>
<dbReference type="InterPro" id="IPR006134">
    <property type="entry name" value="DNA-dir_DNA_pol_B_multi_dom"/>
</dbReference>
<dbReference type="InterPro" id="IPR050240">
    <property type="entry name" value="DNA_pol_type-B"/>
</dbReference>
<keyword evidence="5 7" id="KW-0238">DNA-binding</keyword>
<keyword evidence="7" id="KW-0235">DNA replication</keyword>
<dbReference type="PROSITE" id="PS00116">
    <property type="entry name" value="DNA_POLYMERASE_B"/>
    <property type="match status" value="1"/>
</dbReference>
<dbReference type="GO" id="GO:0003887">
    <property type="term" value="F:DNA-directed DNA polymerase activity"/>
    <property type="evidence" value="ECO:0007669"/>
    <property type="project" value="UniProtKB-KW"/>
</dbReference>
<keyword evidence="4 7" id="KW-0239">DNA-directed DNA polymerase</keyword>
<dbReference type="SUPFAM" id="SSF56672">
    <property type="entry name" value="DNA/RNA polymerases"/>
    <property type="match status" value="1"/>
</dbReference>
<dbReference type="InterPro" id="IPR006172">
    <property type="entry name" value="DNA-dir_DNA_pol_B"/>
</dbReference>
<keyword evidence="3 7" id="KW-0548">Nucleotidyltransferase</keyword>
<dbReference type="EC" id="2.7.7.7" evidence="7"/>
<dbReference type="Pfam" id="PF00136">
    <property type="entry name" value="DNA_pol_B"/>
    <property type="match status" value="1"/>
</dbReference>
<comment type="catalytic activity">
    <reaction evidence="6 7">
        <text>DNA(n) + a 2'-deoxyribonucleoside 5'-triphosphate = DNA(n+1) + diphosphate</text>
        <dbReference type="Rhea" id="RHEA:22508"/>
        <dbReference type="Rhea" id="RHEA-COMP:17339"/>
        <dbReference type="Rhea" id="RHEA-COMP:17340"/>
        <dbReference type="ChEBI" id="CHEBI:33019"/>
        <dbReference type="ChEBI" id="CHEBI:61560"/>
        <dbReference type="ChEBI" id="CHEBI:173112"/>
        <dbReference type="EC" id="2.7.7.7"/>
    </reaction>
</comment>
<dbReference type="AlphaFoldDB" id="A1SVW9"/>
<evidence type="ECO:0000256" key="3">
    <source>
        <dbReference type="ARBA" id="ARBA00022695"/>
    </source>
</evidence>
<dbReference type="Pfam" id="PF03104">
    <property type="entry name" value="DNA_pol_B_exo1"/>
    <property type="match status" value="1"/>
</dbReference>
<gene>
    <name evidence="10" type="ordered locus">Ping_1857</name>
</gene>
<dbReference type="GO" id="GO:0003677">
    <property type="term" value="F:DNA binding"/>
    <property type="evidence" value="ECO:0007669"/>
    <property type="project" value="UniProtKB-KW"/>
</dbReference>
<feature type="domain" description="DNA-directed DNA polymerase family B exonuclease" evidence="9">
    <location>
        <begin position="111"/>
        <end position="264"/>
    </location>
</feature>
<evidence type="ECO:0000313" key="10">
    <source>
        <dbReference type="EMBL" id="ABM03634.1"/>
    </source>
</evidence>
<dbReference type="GO" id="GO:0045004">
    <property type="term" value="P:DNA replication proofreading"/>
    <property type="evidence" value="ECO:0007669"/>
    <property type="project" value="TreeGrafter"/>
</dbReference>
<evidence type="ECO:0000256" key="7">
    <source>
        <dbReference type="RuleBase" id="RU000442"/>
    </source>
</evidence>
<dbReference type="RefSeq" id="WP_011770194.1">
    <property type="nucleotide sequence ID" value="NC_008709.1"/>
</dbReference>
<reference evidence="10 11" key="1">
    <citation type="submission" date="2007-01" db="EMBL/GenBank/DDBJ databases">
        <title>Complete sequence of Psychromonas ingrahamii 37.</title>
        <authorList>
            <consortium name="US DOE Joint Genome Institute"/>
            <person name="Copeland A."/>
            <person name="Lucas S."/>
            <person name="Lapidus A."/>
            <person name="Barry K."/>
            <person name="Detter J.C."/>
            <person name="Glavina del Rio T."/>
            <person name="Hammon N."/>
            <person name="Israni S."/>
            <person name="Dalin E."/>
            <person name="Tice H."/>
            <person name="Pitluck S."/>
            <person name="Thompson L.S."/>
            <person name="Brettin T."/>
            <person name="Bruce D."/>
            <person name="Han C."/>
            <person name="Tapia R."/>
            <person name="Schmutz J."/>
            <person name="Larimer F."/>
            <person name="Land M."/>
            <person name="Hauser L."/>
            <person name="Kyrpides N."/>
            <person name="Ivanova N."/>
            <person name="Staley J."/>
            <person name="Richardson P."/>
        </authorList>
    </citation>
    <scope>NUCLEOTIDE SEQUENCE [LARGE SCALE GENOMIC DNA]</scope>
    <source>
        <strain evidence="10 11">37</strain>
    </source>
</reference>
<dbReference type="GO" id="GO:0009432">
    <property type="term" value="P:SOS response"/>
    <property type="evidence" value="ECO:0007669"/>
    <property type="project" value="TreeGrafter"/>
</dbReference>
<dbReference type="EMBL" id="CP000510">
    <property type="protein sequence ID" value="ABM03634.1"/>
    <property type="molecule type" value="Genomic_DNA"/>
</dbReference>
<dbReference type="NCBIfam" id="NF004421">
    <property type="entry name" value="PRK05762.1-2"/>
    <property type="match status" value="1"/>
</dbReference>
<evidence type="ECO:0000256" key="5">
    <source>
        <dbReference type="ARBA" id="ARBA00023125"/>
    </source>
</evidence>
<dbReference type="SUPFAM" id="SSF53098">
    <property type="entry name" value="Ribonuclease H-like"/>
    <property type="match status" value="1"/>
</dbReference>
<dbReference type="InterPro" id="IPR023211">
    <property type="entry name" value="DNA_pol_palm_dom_sf"/>
</dbReference>
<dbReference type="Pfam" id="PF21474">
    <property type="entry name" value="DNApolII_N"/>
    <property type="match status" value="1"/>
</dbReference>
<evidence type="ECO:0000256" key="1">
    <source>
        <dbReference type="ARBA" id="ARBA00005755"/>
    </source>
</evidence>
<name>A1SVW9_PSYIN</name>
<keyword evidence="11" id="KW-1185">Reference proteome</keyword>
<dbReference type="KEGG" id="pin:Ping_1857"/>
<feature type="domain" description="DNA-directed DNA polymerase family B multifunctional" evidence="8">
    <location>
        <begin position="402"/>
        <end position="786"/>
    </location>
</feature>
<evidence type="ECO:0000259" key="8">
    <source>
        <dbReference type="Pfam" id="PF00136"/>
    </source>
</evidence>
<proteinExistence type="inferred from homology"/>
<dbReference type="STRING" id="357804.Ping_1857"/>
<dbReference type="FunFam" id="3.90.1600.10:FF:000030">
    <property type="entry name" value="DNA polymerase II"/>
    <property type="match status" value="1"/>
</dbReference>
<accession>A1SVW9</accession>
<dbReference type="InterPro" id="IPR006133">
    <property type="entry name" value="DNA-dir_DNA_pol_B_exonuc"/>
</dbReference>
<dbReference type="PANTHER" id="PTHR10322">
    <property type="entry name" value="DNA POLYMERASE CATALYTIC SUBUNIT"/>
    <property type="match status" value="1"/>
</dbReference>
<dbReference type="Gene3D" id="2.40.50.590">
    <property type="match status" value="2"/>
</dbReference>
<dbReference type="InterPro" id="IPR012337">
    <property type="entry name" value="RNaseH-like_sf"/>
</dbReference>
<protein>
    <recommendedName>
        <fullName evidence="7">DNA polymerase</fullName>
        <ecNumber evidence="7">2.7.7.7</ecNumber>
    </recommendedName>
</protein>
<dbReference type="PANTHER" id="PTHR10322:SF23">
    <property type="entry name" value="DNA POLYMERASE DELTA CATALYTIC SUBUNIT"/>
    <property type="match status" value="1"/>
</dbReference>
<comment type="similarity">
    <text evidence="1 7">Belongs to the DNA polymerase type-B family.</text>
</comment>
<dbReference type="Gene3D" id="3.30.420.10">
    <property type="entry name" value="Ribonuclease H-like superfamily/Ribonuclease H"/>
    <property type="match status" value="1"/>
</dbReference>
<dbReference type="HOGENOM" id="CLU_018487_0_0_6"/>
<evidence type="ECO:0000256" key="6">
    <source>
        <dbReference type="ARBA" id="ARBA00049244"/>
    </source>
</evidence>
<evidence type="ECO:0000313" key="11">
    <source>
        <dbReference type="Proteomes" id="UP000000639"/>
    </source>
</evidence>
<evidence type="ECO:0000256" key="4">
    <source>
        <dbReference type="ARBA" id="ARBA00022932"/>
    </source>
</evidence>
<dbReference type="InterPro" id="IPR017964">
    <property type="entry name" value="DNA-dir_DNA_pol_B_CS"/>
</dbReference>
<dbReference type="Proteomes" id="UP000000639">
    <property type="component" value="Chromosome"/>
</dbReference>
<sequence length="809" mass="91879">MSGSQRHQIAGLILTRRQHETPQGVELELWLATKEGPCRVFLPAQRYVFLIHQQQLVKAQALWSAVHLTPNEIRPLSLTSFNGLSVSAIYCLNNKMFRQLQDILTTASIPIFEADIKVCDRYLMERFIYGTVSVQGECHWQGHYWHCRAAKISPATVTSKLKQVSLDIECSPLGELYSVGLSYGNTDSDKGSALLDSDCCATVLMIGEHEPCDDINIQWVANEQALLCALEAWFQWHDPDAVIGWAVTNFDLRLLVKRADAHNMPLRLGRDGSALRWLPHRQAPDQGTVILNGRVVLEGIDQLKNAGWMFESFSLEFVSQAMLSAGKLLTNPHNYNHNKGLEIKRQFEQEPVSLARYNLQDCLLVERIFAKAQLTEYAIQRARLTGLALDRRGASVAAFTNLYLPLLHRSGYIAPNIGDIEAQHSPGGFVMDSIPGLYDWVLVLDFKSLYPSIIRSFKIDPMGMIEGLKENEKNAIPGFRGARFSRNKHHLPDILDKLTAARESAKKENNQPFQHAIKIIMNSMYGVLGSAGCRFHDTRLASSITLRGHQIMLETRDFIEQQGEQVVYGDTDSTFVWLKHCTNAIDAQARGKVLEKRINQYWSNKLNLEFQLDCFLEIEFETCFRKFFMPTLRGSETGSKKRYAGLKVTNDGELMLFKGLETVRSDWTELAQDFQKKLYAKVFANEPIDSLVIDTVELLNKGELDQQLIYHKRLGRPLNAYLKNVPPQVRAARLADQINANLGRPLQYQRSGRIAYLITVNGPEPADYRQSCIDYQHYIDKQLKPIAEAILPLLSKNFDDMISDQMRLF</sequence>
<evidence type="ECO:0000259" key="9">
    <source>
        <dbReference type="Pfam" id="PF03104"/>
    </source>
</evidence>
<dbReference type="PRINTS" id="PR00106">
    <property type="entry name" value="DNAPOLB"/>
</dbReference>
<dbReference type="InterPro" id="IPR036397">
    <property type="entry name" value="RNaseH_sf"/>
</dbReference>
<dbReference type="GO" id="GO:0000166">
    <property type="term" value="F:nucleotide binding"/>
    <property type="evidence" value="ECO:0007669"/>
    <property type="project" value="InterPro"/>
</dbReference>